<dbReference type="EMBL" id="WVBC01000002">
    <property type="protein sequence ID" value="NKT77246.1"/>
    <property type="molecule type" value="Genomic_DNA"/>
</dbReference>
<gene>
    <name evidence="1" type="ORF">GS882_03290</name>
</gene>
<evidence type="ECO:0000313" key="2">
    <source>
        <dbReference type="Proteomes" id="UP000603463"/>
    </source>
</evidence>
<protein>
    <recommendedName>
        <fullName evidence="3">DUF3168 domain-containing protein</fullName>
    </recommendedName>
</protein>
<sequence>MAAPRFPDAETVLVQMLDGVGGAYACTIVPEENEWDELLPIIAVKRIGGGTDDGITDRALCAVLVIHRDRHSAFNLAEDVRQMILDAGRTSVNGVLIDSTSEVTGNQEVSDIDLDNRVIDASYYLDFRRPRF</sequence>
<proteinExistence type="predicted"/>
<reference evidence="1" key="1">
    <citation type="journal article" date="2020" name="Environ. Microbiol.">
        <title>The novel and transferable erm(51) gene confers Macrolides, Lincosamides, and Streptogramins B (MLSB) resistance to clonal Rhodococcus equi in the environment.</title>
        <authorList>
            <person name="Huber L."/>
            <person name="Giguere S."/>
            <person name="Slovis N.M."/>
            <person name="Alvarez-Narvaez S."/>
            <person name="Hart K.A."/>
            <person name="Greiter M."/>
            <person name="Morris E.R.A."/>
            <person name="Cohen N.D."/>
        </authorList>
    </citation>
    <scope>NUCLEOTIDE SEQUENCE</scope>
    <source>
        <strain evidence="1">Lh_116_1</strain>
    </source>
</reference>
<dbReference type="AlphaFoldDB" id="A0A9Q4ZIK8"/>
<dbReference type="InterPro" id="IPR057003">
    <property type="entry name" value="Phage_tail_terminator_2"/>
</dbReference>
<comment type="caution">
    <text evidence="1">The sequence shown here is derived from an EMBL/GenBank/DDBJ whole genome shotgun (WGS) entry which is preliminary data.</text>
</comment>
<organism evidence="1 2">
    <name type="scientific">Rhodococcus hoagii</name>
    <name type="common">Corynebacterium equii</name>
    <dbReference type="NCBI Taxonomy" id="43767"/>
    <lineage>
        <taxon>Bacteria</taxon>
        <taxon>Bacillati</taxon>
        <taxon>Actinomycetota</taxon>
        <taxon>Actinomycetes</taxon>
        <taxon>Mycobacteriales</taxon>
        <taxon>Nocardiaceae</taxon>
        <taxon>Prescottella</taxon>
    </lineage>
</organism>
<dbReference type="Proteomes" id="UP000603463">
    <property type="component" value="Unassembled WGS sequence"/>
</dbReference>
<evidence type="ECO:0008006" key="3">
    <source>
        <dbReference type="Google" id="ProtNLM"/>
    </source>
</evidence>
<dbReference type="Pfam" id="PF23841">
    <property type="entry name" value="Phage_tail_terminator_2"/>
    <property type="match status" value="1"/>
</dbReference>
<accession>A0A9Q4ZIK8</accession>
<name>A0A9Q4ZIK8_RHOHA</name>
<evidence type="ECO:0000313" key="1">
    <source>
        <dbReference type="EMBL" id="NKT77246.1"/>
    </source>
</evidence>